<evidence type="ECO:0000259" key="8">
    <source>
        <dbReference type="PROSITE" id="PS50968"/>
    </source>
</evidence>
<dbReference type="GO" id="GO:0005737">
    <property type="term" value="C:cytoplasm"/>
    <property type="evidence" value="ECO:0007669"/>
    <property type="project" value="TreeGrafter"/>
</dbReference>
<dbReference type="PANTHER" id="PTHR43178:SF5">
    <property type="entry name" value="LIPOAMIDE ACYLTRANSFERASE COMPONENT OF BRANCHED-CHAIN ALPHA-KETO ACID DEHYDROGENASE COMPLEX, MITOCHONDRIAL"/>
    <property type="match status" value="1"/>
</dbReference>
<evidence type="ECO:0000256" key="7">
    <source>
        <dbReference type="SAM" id="MobiDB-lite"/>
    </source>
</evidence>
<dbReference type="GO" id="GO:0031405">
    <property type="term" value="F:lipoic acid binding"/>
    <property type="evidence" value="ECO:0007669"/>
    <property type="project" value="TreeGrafter"/>
</dbReference>
<dbReference type="AlphaFoldDB" id="A0A538TVD7"/>
<dbReference type="PROSITE" id="PS51826">
    <property type="entry name" value="PSBD"/>
    <property type="match status" value="1"/>
</dbReference>
<feature type="region of interest" description="Disordered" evidence="7">
    <location>
        <begin position="158"/>
        <end position="180"/>
    </location>
</feature>
<feature type="domain" description="Lipoyl-binding" evidence="8">
    <location>
        <begin position="2"/>
        <end position="77"/>
    </location>
</feature>
<evidence type="ECO:0000256" key="2">
    <source>
        <dbReference type="ARBA" id="ARBA00007317"/>
    </source>
</evidence>
<dbReference type="Pfam" id="PF02817">
    <property type="entry name" value="E3_binding"/>
    <property type="match status" value="1"/>
</dbReference>
<gene>
    <name evidence="10" type="ORF">E6K78_04225</name>
</gene>
<evidence type="ECO:0000256" key="1">
    <source>
        <dbReference type="ARBA" id="ARBA00001938"/>
    </source>
</evidence>
<comment type="caution">
    <text evidence="10">The sequence shown here is derived from an EMBL/GenBank/DDBJ whole genome shotgun (WGS) entry which is preliminary data.</text>
</comment>
<feature type="domain" description="Peripheral subunit-binding (PSBD)" evidence="9">
    <location>
        <begin position="122"/>
        <end position="159"/>
    </location>
</feature>
<evidence type="ECO:0000313" key="10">
    <source>
        <dbReference type="EMBL" id="TMQ67593.1"/>
    </source>
</evidence>
<evidence type="ECO:0000256" key="4">
    <source>
        <dbReference type="ARBA" id="ARBA00022823"/>
    </source>
</evidence>
<dbReference type="PANTHER" id="PTHR43178">
    <property type="entry name" value="DIHYDROLIPOAMIDE ACETYLTRANSFERASE COMPONENT OF PYRUVATE DEHYDROGENASE COMPLEX"/>
    <property type="match status" value="1"/>
</dbReference>
<name>A0A538TVD7_UNCEI</name>
<dbReference type="CDD" id="cd06849">
    <property type="entry name" value="lipoyl_domain"/>
    <property type="match status" value="1"/>
</dbReference>
<accession>A0A538TVD7</accession>
<dbReference type="PROSITE" id="PS00189">
    <property type="entry name" value="LIPOYL"/>
    <property type="match status" value="1"/>
</dbReference>
<keyword evidence="4 6" id="KW-0450">Lipoyl</keyword>
<organism evidence="10 11">
    <name type="scientific">Eiseniibacteriota bacterium</name>
    <dbReference type="NCBI Taxonomy" id="2212470"/>
    <lineage>
        <taxon>Bacteria</taxon>
        <taxon>Candidatus Eiseniibacteriota</taxon>
    </lineage>
</organism>
<dbReference type="InterPro" id="IPR004167">
    <property type="entry name" value="PSBD"/>
</dbReference>
<dbReference type="Gene3D" id="4.10.320.10">
    <property type="entry name" value="E3-binding domain"/>
    <property type="match status" value="1"/>
</dbReference>
<dbReference type="InterPro" id="IPR023213">
    <property type="entry name" value="CAT-like_dom_sf"/>
</dbReference>
<dbReference type="GO" id="GO:0016407">
    <property type="term" value="F:acetyltransferase activity"/>
    <property type="evidence" value="ECO:0007669"/>
    <property type="project" value="TreeGrafter"/>
</dbReference>
<protein>
    <recommendedName>
        <fullName evidence="6">Dihydrolipoamide acetyltransferase component of pyruvate dehydrogenase complex</fullName>
        <ecNumber evidence="6">2.3.1.-</ecNumber>
    </recommendedName>
</protein>
<proteinExistence type="inferred from homology"/>
<dbReference type="Gene3D" id="3.30.559.10">
    <property type="entry name" value="Chloramphenicol acetyltransferase-like domain"/>
    <property type="match status" value="1"/>
</dbReference>
<reference evidence="10 11" key="1">
    <citation type="journal article" date="2019" name="Nat. Microbiol.">
        <title>Mediterranean grassland soil C-N compound turnover is dependent on rainfall and depth, and is mediated by genomically divergent microorganisms.</title>
        <authorList>
            <person name="Diamond S."/>
            <person name="Andeer P.F."/>
            <person name="Li Z."/>
            <person name="Crits-Christoph A."/>
            <person name="Burstein D."/>
            <person name="Anantharaman K."/>
            <person name="Lane K.R."/>
            <person name="Thomas B.C."/>
            <person name="Pan C."/>
            <person name="Northen T.R."/>
            <person name="Banfield J.F."/>
        </authorList>
    </citation>
    <scope>NUCLEOTIDE SEQUENCE [LARGE SCALE GENOMIC DNA]</scope>
    <source>
        <strain evidence="10">WS_8</strain>
    </source>
</reference>
<keyword evidence="3 6" id="KW-0808">Transferase</keyword>
<feature type="compositionally biased region" description="Low complexity" evidence="7">
    <location>
        <begin position="158"/>
        <end position="179"/>
    </location>
</feature>
<dbReference type="InterPro" id="IPR001078">
    <property type="entry name" value="2-oxoacid_DH_actylTfrase"/>
</dbReference>
<comment type="cofactor">
    <cofactor evidence="1 6">
        <name>(R)-lipoate</name>
        <dbReference type="ChEBI" id="CHEBI:83088"/>
    </cofactor>
</comment>
<dbReference type="InterPro" id="IPR000089">
    <property type="entry name" value="Biotin_lipoyl"/>
</dbReference>
<dbReference type="Proteomes" id="UP000316609">
    <property type="component" value="Unassembled WGS sequence"/>
</dbReference>
<dbReference type="EC" id="2.3.1.-" evidence="6"/>
<dbReference type="EMBL" id="VBOY01000035">
    <property type="protein sequence ID" value="TMQ67593.1"/>
    <property type="molecule type" value="Genomic_DNA"/>
</dbReference>
<sequence length="414" mass="43502">MRYEVKLPDIGEGIAEGEIVRWMVKPGEAVREDQPLVEVMTDKANVEIPAPRAGTIEALLAEEGQVVPVGTVIVTIAVADRGGTGPQAVDHAAAGATASHASAAIASPTAASTVAPPAPGVQATPAVRQLARELNVALERVAGTGPGGRVTADDVRAAAARAPGTPSGGAATAPQGSTAPEERIPLRGLRRKIAEHMRRSLDTAAHFTFVAECDMTAVAAHREGLQRRTRQSGVNVTYLAYVVKALVEPLARYPLLNASLDDETSEIVLKRGYHVGIATATDEGLTVPVIHDADRLSLIEVAREIQRLAMAARAGKLKLEELKGGTFTVTSTGARGGLLATPILFHPQAGILGVHEVEKRPVVVDDQIVARDMTNLSLSLDHRVVDGAVGADFLYAVIGRLERPETWLTEQAIG</sequence>
<dbReference type="SUPFAM" id="SSF51230">
    <property type="entry name" value="Single hybrid motif"/>
    <property type="match status" value="1"/>
</dbReference>
<dbReference type="Pfam" id="PF00198">
    <property type="entry name" value="2-oxoacid_dh"/>
    <property type="match status" value="1"/>
</dbReference>
<keyword evidence="5 6" id="KW-0012">Acyltransferase</keyword>
<dbReference type="InterPro" id="IPR036625">
    <property type="entry name" value="E3-bd_dom_sf"/>
</dbReference>
<dbReference type="Gene3D" id="2.40.50.100">
    <property type="match status" value="1"/>
</dbReference>
<dbReference type="FunFam" id="3.30.559.10:FF:000007">
    <property type="entry name" value="Dihydrolipoamide acetyltransferase component of pyruvate dehydrogenase complex"/>
    <property type="match status" value="1"/>
</dbReference>
<dbReference type="SUPFAM" id="SSF47005">
    <property type="entry name" value="Peripheral subunit-binding domain of 2-oxo acid dehydrogenase complex"/>
    <property type="match status" value="1"/>
</dbReference>
<evidence type="ECO:0000256" key="6">
    <source>
        <dbReference type="RuleBase" id="RU003423"/>
    </source>
</evidence>
<dbReference type="PROSITE" id="PS50968">
    <property type="entry name" value="BIOTINYL_LIPOYL"/>
    <property type="match status" value="1"/>
</dbReference>
<dbReference type="Pfam" id="PF00364">
    <property type="entry name" value="Biotin_lipoyl"/>
    <property type="match status" value="1"/>
</dbReference>
<evidence type="ECO:0000256" key="5">
    <source>
        <dbReference type="ARBA" id="ARBA00023315"/>
    </source>
</evidence>
<dbReference type="InterPro" id="IPR003016">
    <property type="entry name" value="2-oxoA_DH_lipoyl-BS"/>
</dbReference>
<dbReference type="SUPFAM" id="SSF52777">
    <property type="entry name" value="CoA-dependent acyltransferases"/>
    <property type="match status" value="1"/>
</dbReference>
<dbReference type="InterPro" id="IPR011053">
    <property type="entry name" value="Single_hybrid_motif"/>
</dbReference>
<evidence type="ECO:0000259" key="9">
    <source>
        <dbReference type="PROSITE" id="PS51826"/>
    </source>
</evidence>
<comment type="similarity">
    <text evidence="2 6">Belongs to the 2-oxoacid dehydrogenase family.</text>
</comment>
<evidence type="ECO:0000256" key="3">
    <source>
        <dbReference type="ARBA" id="ARBA00022679"/>
    </source>
</evidence>
<evidence type="ECO:0000313" key="11">
    <source>
        <dbReference type="Proteomes" id="UP000316609"/>
    </source>
</evidence>
<dbReference type="InterPro" id="IPR050743">
    <property type="entry name" value="2-oxoacid_DH_E2_comp"/>
</dbReference>